<dbReference type="Gene3D" id="3.90.1150.200">
    <property type="match status" value="1"/>
</dbReference>
<dbReference type="Pfam" id="PF08818">
    <property type="entry name" value="DUF1801"/>
    <property type="match status" value="1"/>
</dbReference>
<proteinExistence type="predicted"/>
<comment type="caution">
    <text evidence="2">The sequence shown here is derived from an EMBL/GenBank/DDBJ whole genome shotgun (WGS) entry which is preliminary data.</text>
</comment>
<dbReference type="EMBL" id="JAABOO010000004">
    <property type="protein sequence ID" value="NER15366.1"/>
    <property type="molecule type" value="Genomic_DNA"/>
</dbReference>
<dbReference type="Proteomes" id="UP000468581">
    <property type="component" value="Unassembled WGS sequence"/>
</dbReference>
<dbReference type="RefSeq" id="WP_163608648.1">
    <property type="nucleotide sequence ID" value="NZ_JAABOO010000004.1"/>
</dbReference>
<dbReference type="SUPFAM" id="SSF159888">
    <property type="entry name" value="YdhG-like"/>
    <property type="match status" value="1"/>
</dbReference>
<evidence type="ECO:0000259" key="1">
    <source>
        <dbReference type="Pfam" id="PF08818"/>
    </source>
</evidence>
<reference evidence="2 3" key="1">
    <citation type="submission" date="2020-01" db="EMBL/GenBank/DDBJ databases">
        <title>Leptobacterium flavescens.</title>
        <authorList>
            <person name="Wang G."/>
        </authorList>
    </citation>
    <scope>NUCLEOTIDE SEQUENCE [LARGE SCALE GENOMIC DNA]</scope>
    <source>
        <strain evidence="2 3">KCTC 22160</strain>
    </source>
</reference>
<evidence type="ECO:0000313" key="3">
    <source>
        <dbReference type="Proteomes" id="UP000468581"/>
    </source>
</evidence>
<evidence type="ECO:0000313" key="2">
    <source>
        <dbReference type="EMBL" id="NER15366.1"/>
    </source>
</evidence>
<name>A0A6P0UY48_9FLAO</name>
<protein>
    <submittedName>
        <fullName evidence="2">DUF1801 domain-containing protein</fullName>
    </submittedName>
</protein>
<keyword evidence="3" id="KW-1185">Reference proteome</keyword>
<organism evidence="2 3">
    <name type="scientific">Leptobacterium flavescens</name>
    <dbReference type="NCBI Taxonomy" id="472055"/>
    <lineage>
        <taxon>Bacteria</taxon>
        <taxon>Pseudomonadati</taxon>
        <taxon>Bacteroidota</taxon>
        <taxon>Flavobacteriia</taxon>
        <taxon>Flavobacteriales</taxon>
        <taxon>Flavobacteriaceae</taxon>
        <taxon>Leptobacterium</taxon>
    </lineage>
</organism>
<feature type="domain" description="YdhG-like" evidence="1">
    <location>
        <begin position="19"/>
        <end position="110"/>
    </location>
</feature>
<sequence length="113" mass="13156">MDKNKEVTEFIKNAEKEQQNLLTVLRDLIIKAVPEAREQFKWSRPVYATDKDFCYLKTAKNHINLGFFNFEKVEDPEGFLGGTGKQMRHIKISTKEDIKAEVFTKMLQQAAVF</sequence>
<dbReference type="InterPro" id="IPR014922">
    <property type="entry name" value="YdhG-like"/>
</dbReference>
<gene>
    <name evidence="2" type="ORF">GWK08_18065</name>
</gene>
<dbReference type="AlphaFoldDB" id="A0A6P0UY48"/>
<accession>A0A6P0UY48</accession>